<sequence length="486" mass="54159">MKRITILFLFTIFTVLYYSCVEDNDNVYDNSNFNSVNVIVDTTEVPSSVLQFDTLYINPVISQSQQTDESNLTYEWTVRTDEQFINAPIDTVVTTISTDRNLAYEVTLTTGDKKFALRVTDENTGVTSVGYFYVNVQNQFSEGWLVLEEKDGQGDLSIILPDGATFRDIYSSINPEAPLEIPLRQLVVTNFSYGVDEITILSENSGIQLDYSELLKLFNLEDLFWNLPSVLDPEYHVWHGASNGWIINGGQIHLQVRGGFPGDKKYGSAMAFPNGVGNDYYAAPFVAQGTSPYPAVVYDNQGQYFTYLADGLSPLLKNFPPAPAGAPFDMNNVGLEMVYMETGNEQYLINAVLKAESEEYYMLQFRANLSEPAQTYKMMTSATDISSNTVFKNSKTLDRMYYSVGNQIYLYDIPSGLIVGSPFSLPNGETITHLEINATAPSVLMVATWNGDEGHVYKLNMAGTGALSLIESFSGFGEIIDMDYKD</sequence>
<accession>A0A4Q0PMU9</accession>
<comment type="caution">
    <text evidence="1">The sequence shown here is derived from an EMBL/GenBank/DDBJ whole genome shotgun (WGS) entry which is preliminary data.</text>
</comment>
<reference evidence="1 2" key="1">
    <citation type="submission" date="2018-07" db="EMBL/GenBank/DDBJ databases">
        <title>Leeuwenhoekiella genomics.</title>
        <authorList>
            <person name="Tahon G."/>
            <person name="Willems A."/>
        </authorList>
    </citation>
    <scope>NUCLEOTIDE SEQUENCE [LARGE SCALE GENOMIC DNA]</scope>
    <source>
        <strain evidence="1 2">LMG 1345</strain>
    </source>
</reference>
<dbReference type="Proteomes" id="UP000290608">
    <property type="component" value="Unassembled WGS sequence"/>
</dbReference>
<protein>
    <submittedName>
        <fullName evidence="1">PKD family protein</fullName>
    </submittedName>
</protein>
<dbReference type="EMBL" id="QOVL01000006">
    <property type="protein sequence ID" value="RXG31849.1"/>
    <property type="molecule type" value="Genomic_DNA"/>
</dbReference>
<dbReference type="STRING" id="1122159.SAMN02745246_01509"/>
<dbReference type="Pfam" id="PF16407">
    <property type="entry name" value="PKD_2"/>
    <property type="match status" value="1"/>
</dbReference>
<proteinExistence type="predicted"/>
<dbReference type="AlphaFoldDB" id="A0A4Q0PMU9"/>
<evidence type="ECO:0000313" key="1">
    <source>
        <dbReference type="EMBL" id="RXG31849.1"/>
    </source>
</evidence>
<dbReference type="RefSeq" id="WP_073098622.1">
    <property type="nucleotide sequence ID" value="NZ_JBALUR010000024.1"/>
</dbReference>
<organism evidence="1 2">
    <name type="scientific">Leeuwenhoekiella marinoflava</name>
    <dbReference type="NCBI Taxonomy" id="988"/>
    <lineage>
        <taxon>Bacteria</taxon>
        <taxon>Pseudomonadati</taxon>
        <taxon>Bacteroidota</taxon>
        <taxon>Flavobacteriia</taxon>
        <taxon>Flavobacteriales</taxon>
        <taxon>Flavobacteriaceae</taxon>
        <taxon>Leeuwenhoekiella</taxon>
    </lineage>
</organism>
<name>A0A4Q0PMU9_9FLAO</name>
<dbReference type="InterPro" id="IPR032183">
    <property type="entry name" value="PKD-like"/>
</dbReference>
<evidence type="ECO:0000313" key="2">
    <source>
        <dbReference type="Proteomes" id="UP000290608"/>
    </source>
</evidence>
<gene>
    <name evidence="1" type="ORF">DSL99_1673</name>
</gene>